<keyword evidence="3 6" id="KW-0812">Transmembrane</keyword>
<dbReference type="PANTHER" id="PTHR35007">
    <property type="entry name" value="INTEGRAL MEMBRANE PROTEIN-RELATED"/>
    <property type="match status" value="1"/>
</dbReference>
<keyword evidence="9" id="KW-1185">Reference proteome</keyword>
<evidence type="ECO:0000313" key="9">
    <source>
        <dbReference type="Proteomes" id="UP000190890"/>
    </source>
</evidence>
<evidence type="ECO:0000256" key="2">
    <source>
        <dbReference type="ARBA" id="ARBA00022475"/>
    </source>
</evidence>
<evidence type="ECO:0000256" key="3">
    <source>
        <dbReference type="ARBA" id="ARBA00022692"/>
    </source>
</evidence>
<proteinExistence type="predicted"/>
<accession>A0A1S8TS33</accession>
<evidence type="ECO:0000313" key="8">
    <source>
        <dbReference type="EMBL" id="OOM80583.1"/>
    </source>
</evidence>
<evidence type="ECO:0000259" key="7">
    <source>
        <dbReference type="Pfam" id="PF00482"/>
    </source>
</evidence>
<protein>
    <submittedName>
        <fullName evidence="8">Bacterial type II secretion system protein F domain protein</fullName>
    </submittedName>
</protein>
<feature type="transmembrane region" description="Helical" evidence="6">
    <location>
        <begin position="93"/>
        <end position="110"/>
    </location>
</feature>
<dbReference type="InterPro" id="IPR042094">
    <property type="entry name" value="T2SS_GspF_sf"/>
</dbReference>
<dbReference type="GO" id="GO:0005886">
    <property type="term" value="C:plasma membrane"/>
    <property type="evidence" value="ECO:0007669"/>
    <property type="project" value="UniProtKB-SubCell"/>
</dbReference>
<evidence type="ECO:0000256" key="4">
    <source>
        <dbReference type="ARBA" id="ARBA00022989"/>
    </source>
</evidence>
<dbReference type="Gene3D" id="1.20.81.30">
    <property type="entry name" value="Type II secretion system (T2SS), domain F"/>
    <property type="match status" value="1"/>
</dbReference>
<keyword evidence="5 6" id="KW-0472">Membrane</keyword>
<dbReference type="Proteomes" id="UP000190890">
    <property type="component" value="Unassembled WGS sequence"/>
</dbReference>
<evidence type="ECO:0000256" key="5">
    <source>
        <dbReference type="ARBA" id="ARBA00023136"/>
    </source>
</evidence>
<feature type="transmembrane region" description="Helical" evidence="6">
    <location>
        <begin position="245"/>
        <end position="264"/>
    </location>
</feature>
<evidence type="ECO:0000256" key="6">
    <source>
        <dbReference type="SAM" id="Phobius"/>
    </source>
</evidence>
<dbReference type="STRING" id="29367.CLPUN_12490"/>
<evidence type="ECO:0000256" key="1">
    <source>
        <dbReference type="ARBA" id="ARBA00004651"/>
    </source>
</evidence>
<dbReference type="Pfam" id="PF00482">
    <property type="entry name" value="T2SSF"/>
    <property type="match status" value="1"/>
</dbReference>
<comment type="subcellular location">
    <subcellularLocation>
        <location evidence="1">Cell membrane</location>
        <topology evidence="1">Multi-pass membrane protein</topology>
    </subcellularLocation>
</comment>
<feature type="transmembrane region" description="Helical" evidence="6">
    <location>
        <begin position="276"/>
        <end position="295"/>
    </location>
</feature>
<reference evidence="8 9" key="1">
    <citation type="submission" date="2016-05" db="EMBL/GenBank/DDBJ databases">
        <title>Microbial solvent formation.</title>
        <authorList>
            <person name="Poehlein A."/>
            <person name="Montoya Solano J.D."/>
            <person name="Flitsch S."/>
            <person name="Krabben P."/>
            <person name="Duerre P."/>
            <person name="Daniel R."/>
        </authorList>
    </citation>
    <scope>NUCLEOTIDE SEQUENCE [LARGE SCALE GENOMIC DNA]</scope>
    <source>
        <strain evidence="8 9">DSM 2619</strain>
    </source>
</reference>
<feature type="transmembrane region" description="Helical" evidence="6">
    <location>
        <begin position="6"/>
        <end position="26"/>
    </location>
</feature>
<sequence length="304" mass="34620">MELFYISFSAGALTFLVLSIIEYIILGDRGREKQISNYFKYIKGNTSTEKKKKVQILNNNQNSKISKKKYIIYAVPVCMCIFVIIYISSKSIVLSFIISLLGGIYPKAIISNKNKKRKEILNLQLRDALNSIVMSLRAGLSINSALIKCSEDLERLYSLAKEKPMLEEFNKIKSDLNMGMSVDESLGNYMKRMQMEDVNDFVNSVIIVRQKGGNLVEVMTNVTQMITDKLAMRREIGTLIASKKLEAKIMTLVPIFIIITLSIFSSDYMKPLYESFIGQILIVMGFIFLVINYFVSNKIVDIQL</sequence>
<dbReference type="PANTHER" id="PTHR35007:SF1">
    <property type="entry name" value="PILUS ASSEMBLY PROTEIN"/>
    <property type="match status" value="1"/>
</dbReference>
<comment type="caution">
    <text evidence="8">The sequence shown here is derived from an EMBL/GenBank/DDBJ whole genome shotgun (WGS) entry which is preliminary data.</text>
</comment>
<dbReference type="InterPro" id="IPR018076">
    <property type="entry name" value="T2SS_GspF_dom"/>
</dbReference>
<dbReference type="AlphaFoldDB" id="A0A1S8TS33"/>
<dbReference type="EMBL" id="LZZM01000080">
    <property type="protein sequence ID" value="OOM80583.1"/>
    <property type="molecule type" value="Genomic_DNA"/>
</dbReference>
<keyword evidence="4 6" id="KW-1133">Transmembrane helix</keyword>
<dbReference type="OrthoDB" id="9796142at2"/>
<feature type="domain" description="Type II secretion system protein GspF" evidence="7">
    <location>
        <begin position="129"/>
        <end position="261"/>
    </location>
</feature>
<keyword evidence="2" id="KW-1003">Cell membrane</keyword>
<organism evidence="8 9">
    <name type="scientific">Clostridium puniceum</name>
    <dbReference type="NCBI Taxonomy" id="29367"/>
    <lineage>
        <taxon>Bacteria</taxon>
        <taxon>Bacillati</taxon>
        <taxon>Bacillota</taxon>
        <taxon>Clostridia</taxon>
        <taxon>Eubacteriales</taxon>
        <taxon>Clostridiaceae</taxon>
        <taxon>Clostridium</taxon>
    </lineage>
</organism>
<name>A0A1S8TS33_9CLOT</name>
<gene>
    <name evidence="8" type="ORF">CLPUN_12490</name>
</gene>
<feature type="transmembrane region" description="Helical" evidence="6">
    <location>
        <begin position="70"/>
        <end position="87"/>
    </location>
</feature>
<dbReference type="RefSeq" id="WP_077846462.1">
    <property type="nucleotide sequence ID" value="NZ_LZZM01000080.1"/>
</dbReference>